<dbReference type="InterPro" id="IPR001697">
    <property type="entry name" value="Pyr_Knase"/>
</dbReference>
<dbReference type="InterPro" id="IPR015806">
    <property type="entry name" value="Pyrv_Knase_insert_dom_sf"/>
</dbReference>
<dbReference type="GO" id="GO:0004743">
    <property type="term" value="F:pyruvate kinase activity"/>
    <property type="evidence" value="ECO:0007669"/>
    <property type="project" value="InterPro"/>
</dbReference>
<dbReference type="GO" id="GO:0030955">
    <property type="term" value="F:potassium ion binding"/>
    <property type="evidence" value="ECO:0007669"/>
    <property type="project" value="InterPro"/>
</dbReference>
<dbReference type="InterPro" id="IPR040442">
    <property type="entry name" value="Pyrv_kinase-like_dom_sf"/>
</dbReference>
<dbReference type="Gene3D" id="2.40.33.10">
    <property type="entry name" value="PK beta-barrel domain-like"/>
    <property type="match status" value="1"/>
</dbReference>
<feature type="non-terminal residue" evidence="1">
    <location>
        <position position="130"/>
    </location>
</feature>
<proteinExistence type="predicted"/>
<accession>A0A8J4DFS9</accession>
<evidence type="ECO:0000313" key="2">
    <source>
        <dbReference type="Proteomes" id="UP000722791"/>
    </source>
</evidence>
<dbReference type="EMBL" id="BNCQ01000006">
    <property type="protein sequence ID" value="GIL98791.1"/>
    <property type="molecule type" value="Genomic_DNA"/>
</dbReference>
<dbReference type="Proteomes" id="UP000722791">
    <property type="component" value="Unassembled WGS sequence"/>
</dbReference>
<protein>
    <submittedName>
        <fullName evidence="1">Uncharacterized protein</fullName>
    </submittedName>
</protein>
<comment type="caution">
    <text evidence="1">The sequence shown here is derived from an EMBL/GenBank/DDBJ whole genome shotgun (WGS) entry which is preliminary data.</text>
</comment>
<dbReference type="InterPro" id="IPR011037">
    <property type="entry name" value="Pyrv_Knase-like_insert_dom_sf"/>
</dbReference>
<dbReference type="Gene3D" id="3.20.20.60">
    <property type="entry name" value="Phosphoenolpyruvate-binding domains"/>
    <property type="match status" value="1"/>
</dbReference>
<name>A0A8J4DFS9_9CHLO</name>
<dbReference type="AlphaFoldDB" id="A0A8J4DFS9"/>
<dbReference type="SUPFAM" id="SSF50800">
    <property type="entry name" value="PK beta-barrel domain-like"/>
    <property type="match status" value="1"/>
</dbReference>
<organism evidence="1 2">
    <name type="scientific">Volvox reticuliferus</name>
    <dbReference type="NCBI Taxonomy" id="1737510"/>
    <lineage>
        <taxon>Eukaryota</taxon>
        <taxon>Viridiplantae</taxon>
        <taxon>Chlorophyta</taxon>
        <taxon>core chlorophytes</taxon>
        <taxon>Chlorophyceae</taxon>
        <taxon>CS clade</taxon>
        <taxon>Chlamydomonadales</taxon>
        <taxon>Volvocaceae</taxon>
        <taxon>Volvox</taxon>
    </lineage>
</organism>
<reference evidence="1" key="1">
    <citation type="journal article" date="2021" name="Proc. Natl. Acad. Sci. U.S.A.">
        <title>Three genomes in the algal genus Volvox reveal the fate of a haploid sex-determining region after a transition to homothallism.</title>
        <authorList>
            <person name="Yamamoto K."/>
            <person name="Hamaji T."/>
            <person name="Kawai-Toyooka H."/>
            <person name="Matsuzaki R."/>
            <person name="Takahashi F."/>
            <person name="Nishimura Y."/>
            <person name="Kawachi M."/>
            <person name="Noguchi H."/>
            <person name="Minakuchi Y."/>
            <person name="Umen J.G."/>
            <person name="Toyoda A."/>
            <person name="Nozaki H."/>
        </authorList>
    </citation>
    <scope>NUCLEOTIDE SEQUENCE</scope>
    <source>
        <strain evidence="1">NIES-3785</strain>
    </source>
</reference>
<dbReference type="PANTHER" id="PTHR11817">
    <property type="entry name" value="PYRUVATE KINASE"/>
    <property type="match status" value="1"/>
</dbReference>
<feature type="non-terminal residue" evidence="1">
    <location>
        <position position="1"/>
    </location>
</feature>
<sequence length="130" mass="14731">LEYHKRALMNLNTAMKKVRRMCAVMVDTLGREMLIRRPYRLGPDGWPLHDHPYKMRAGSTVTITTRNDMEAGPTLLPITYPKFPSLVLPGDIVYIGRYLACGAPEMASLYLKVDQVRHSTTLGSSMYSIM</sequence>
<evidence type="ECO:0000313" key="1">
    <source>
        <dbReference type="EMBL" id="GIL98791.1"/>
    </source>
</evidence>
<gene>
    <name evidence="1" type="ORF">Vretimale_3980</name>
</gene>
<dbReference type="GO" id="GO:0000287">
    <property type="term" value="F:magnesium ion binding"/>
    <property type="evidence" value="ECO:0007669"/>
    <property type="project" value="InterPro"/>
</dbReference>